<dbReference type="InterPro" id="IPR018531">
    <property type="entry name" value="DUF1993"/>
</dbReference>
<dbReference type="InterPro" id="IPR034660">
    <property type="entry name" value="DinB/YfiT-like"/>
</dbReference>
<dbReference type="PANTHER" id="PTHR36922">
    <property type="entry name" value="BLL2446 PROTEIN"/>
    <property type="match status" value="1"/>
</dbReference>
<reference evidence="1 2" key="1">
    <citation type="submission" date="2024-07" db="EMBL/GenBank/DDBJ databases">
        <title>Section-level genome sequencing and comparative genomics of Aspergillus sections Usti and Cavernicolus.</title>
        <authorList>
            <consortium name="Lawrence Berkeley National Laboratory"/>
            <person name="Nybo J.L."/>
            <person name="Vesth T.C."/>
            <person name="Theobald S."/>
            <person name="Frisvad J.C."/>
            <person name="Larsen T.O."/>
            <person name="Kjaerboelling I."/>
            <person name="Rothschild-Mancinelli K."/>
            <person name="Lyhne E.K."/>
            <person name="Kogle M.E."/>
            <person name="Barry K."/>
            <person name="Clum A."/>
            <person name="Na H."/>
            <person name="Ledsgaard L."/>
            <person name="Lin J."/>
            <person name="Lipzen A."/>
            <person name="Kuo A."/>
            <person name="Riley R."/>
            <person name="Mondo S."/>
            <person name="Labutti K."/>
            <person name="Haridas S."/>
            <person name="Pangalinan J."/>
            <person name="Salamov A.A."/>
            <person name="Simmons B.A."/>
            <person name="Magnuson J.K."/>
            <person name="Chen J."/>
            <person name="Drula E."/>
            <person name="Henrissat B."/>
            <person name="Wiebenga A."/>
            <person name="Lubbers R.J."/>
            <person name="Gomes A.C."/>
            <person name="Makela M.R."/>
            <person name="Stajich J."/>
            <person name="Grigoriev I.V."/>
            <person name="Mortensen U.H."/>
            <person name="De Vries R.P."/>
            <person name="Baker S.E."/>
            <person name="Andersen M.R."/>
        </authorList>
    </citation>
    <scope>NUCLEOTIDE SEQUENCE [LARGE SCALE GENOMIC DNA]</scope>
    <source>
        <strain evidence="1 2">CBS 123904</strain>
    </source>
</reference>
<proteinExistence type="predicted"/>
<dbReference type="Gene3D" id="1.20.120.450">
    <property type="entry name" value="dinb family like domain"/>
    <property type="match status" value="1"/>
</dbReference>
<organism evidence="1 2">
    <name type="scientific">Aspergillus pseudoustus</name>
    <dbReference type="NCBI Taxonomy" id="1810923"/>
    <lineage>
        <taxon>Eukaryota</taxon>
        <taxon>Fungi</taxon>
        <taxon>Dikarya</taxon>
        <taxon>Ascomycota</taxon>
        <taxon>Pezizomycotina</taxon>
        <taxon>Eurotiomycetes</taxon>
        <taxon>Eurotiomycetidae</taxon>
        <taxon>Eurotiales</taxon>
        <taxon>Aspergillaceae</taxon>
        <taxon>Aspergillus</taxon>
        <taxon>Aspergillus subgen. Nidulantes</taxon>
    </lineage>
</organism>
<name>A0ABR4KW74_9EURO</name>
<dbReference type="PANTHER" id="PTHR36922:SF1">
    <property type="entry name" value="DUF1993 DOMAIN-CONTAINING PROTEIN"/>
    <property type="match status" value="1"/>
</dbReference>
<gene>
    <name evidence="1" type="ORF">BJY01DRAFT_203486</name>
</gene>
<dbReference type="Pfam" id="PF09351">
    <property type="entry name" value="DUF1993"/>
    <property type="match status" value="1"/>
</dbReference>
<dbReference type="Proteomes" id="UP001610446">
    <property type="component" value="Unassembled WGS sequence"/>
</dbReference>
<comment type="caution">
    <text evidence="1">The sequence shown here is derived from an EMBL/GenBank/DDBJ whole genome shotgun (WGS) entry which is preliminary data.</text>
</comment>
<sequence>MSSPYNSYAITSVKKALNALKTILEKAEAHAKEKSIALDDLFNARLYEDMRPLSFQIWAATSNAEKVVFRPRHLEPPAREQTDQTFEDLYKRIDVSLGEIANVDVADIVANEDKPFKAPLGPKEIEFKPVGYAVEFALPNVFFHVVTAYNILRKEGVPLGKMDYLKNFLELY</sequence>
<evidence type="ECO:0008006" key="3">
    <source>
        <dbReference type="Google" id="ProtNLM"/>
    </source>
</evidence>
<evidence type="ECO:0000313" key="1">
    <source>
        <dbReference type="EMBL" id="KAL2856523.1"/>
    </source>
</evidence>
<keyword evidence="2" id="KW-1185">Reference proteome</keyword>
<dbReference type="SUPFAM" id="SSF109854">
    <property type="entry name" value="DinB/YfiT-like putative metalloenzymes"/>
    <property type="match status" value="1"/>
</dbReference>
<dbReference type="EMBL" id="JBFXLU010000007">
    <property type="protein sequence ID" value="KAL2856523.1"/>
    <property type="molecule type" value="Genomic_DNA"/>
</dbReference>
<evidence type="ECO:0000313" key="2">
    <source>
        <dbReference type="Proteomes" id="UP001610446"/>
    </source>
</evidence>
<accession>A0ABR4KW74</accession>
<protein>
    <recommendedName>
        <fullName evidence="3">DUF1993 domain-containing protein</fullName>
    </recommendedName>
</protein>